<comment type="caution">
    <text evidence="1">The sequence shown here is derived from an EMBL/GenBank/DDBJ whole genome shotgun (WGS) entry which is preliminary data.</text>
</comment>
<proteinExistence type="predicted"/>
<gene>
    <name evidence="1" type="ORF">O1611_g7722</name>
</gene>
<dbReference type="EMBL" id="JAPUUL010002118">
    <property type="protein sequence ID" value="KAJ8125916.1"/>
    <property type="molecule type" value="Genomic_DNA"/>
</dbReference>
<protein>
    <submittedName>
        <fullName evidence="1">Uncharacterized protein</fullName>
    </submittedName>
</protein>
<evidence type="ECO:0000313" key="2">
    <source>
        <dbReference type="Proteomes" id="UP001153332"/>
    </source>
</evidence>
<evidence type="ECO:0000313" key="1">
    <source>
        <dbReference type="EMBL" id="KAJ8125916.1"/>
    </source>
</evidence>
<keyword evidence="2" id="KW-1185">Reference proteome</keyword>
<accession>A0ACC2JEF1</accession>
<dbReference type="Proteomes" id="UP001153332">
    <property type="component" value="Unassembled WGS sequence"/>
</dbReference>
<reference evidence="1" key="1">
    <citation type="submission" date="2022-12" db="EMBL/GenBank/DDBJ databases">
        <title>Genome Sequence of Lasiodiplodia mahajangana.</title>
        <authorList>
            <person name="Buettner E."/>
        </authorList>
    </citation>
    <scope>NUCLEOTIDE SEQUENCE</scope>
    <source>
        <strain evidence="1">VT137</strain>
    </source>
</reference>
<sequence length="231" mass="25538">MGATLVVESAIWYGITLIVVAARMKFQTDDVLMLCAVATDTVLMVTINILADKNSNLIDPAYPPTLTAQDIAERTYGSKLVLVVEQAQILTTWLVKACLLLMYSRLTFSKVQILCVKLVATYVAFGFVLMEILYFAVWCRPFQEYWAVPTNNIQCSAATNHLITNAILNISSDLFIIVIPMPVFLQINIAPKKKAILCAVFALGLFTVSRGRPHSMQALIDSNTSQRGRAS</sequence>
<name>A0ACC2JEF1_9PEZI</name>
<organism evidence="1 2">
    <name type="scientific">Lasiodiplodia mahajangana</name>
    <dbReference type="NCBI Taxonomy" id="1108764"/>
    <lineage>
        <taxon>Eukaryota</taxon>
        <taxon>Fungi</taxon>
        <taxon>Dikarya</taxon>
        <taxon>Ascomycota</taxon>
        <taxon>Pezizomycotina</taxon>
        <taxon>Dothideomycetes</taxon>
        <taxon>Dothideomycetes incertae sedis</taxon>
        <taxon>Botryosphaeriales</taxon>
        <taxon>Botryosphaeriaceae</taxon>
        <taxon>Lasiodiplodia</taxon>
    </lineage>
</organism>